<dbReference type="Gene3D" id="2.60.40.1880">
    <property type="entry name" value="Invasion associated locus B (IalB) protein"/>
    <property type="match status" value="1"/>
</dbReference>
<evidence type="ECO:0000256" key="1">
    <source>
        <dbReference type="SAM" id="MobiDB-lite"/>
    </source>
</evidence>
<dbReference type="OrthoDB" id="8017994at2"/>
<evidence type="ECO:0000313" key="4">
    <source>
        <dbReference type="Proteomes" id="UP000239772"/>
    </source>
</evidence>
<evidence type="ECO:0000313" key="3">
    <source>
        <dbReference type="EMBL" id="PSC06333.1"/>
    </source>
</evidence>
<feature type="compositionally biased region" description="Basic and acidic residues" evidence="1">
    <location>
        <begin position="222"/>
        <end position="231"/>
    </location>
</feature>
<organism evidence="3 4">
    <name type="scientific">Alsobacter soli</name>
    <dbReference type="NCBI Taxonomy" id="2109933"/>
    <lineage>
        <taxon>Bacteria</taxon>
        <taxon>Pseudomonadati</taxon>
        <taxon>Pseudomonadota</taxon>
        <taxon>Alphaproteobacteria</taxon>
        <taxon>Hyphomicrobiales</taxon>
        <taxon>Alsobacteraceae</taxon>
        <taxon>Alsobacter</taxon>
    </lineage>
</organism>
<feature type="compositionally biased region" description="Low complexity" evidence="1">
    <location>
        <begin position="238"/>
        <end position="255"/>
    </location>
</feature>
<protein>
    <submittedName>
        <fullName evidence="3">Invasion-associated locus B family protein</fullName>
    </submittedName>
</protein>
<name>A0A2T1HXA8_9HYPH</name>
<feature type="region of interest" description="Disordered" evidence="1">
    <location>
        <begin position="33"/>
        <end position="66"/>
    </location>
</feature>
<comment type="caution">
    <text evidence="3">The sequence shown here is derived from an EMBL/GenBank/DDBJ whole genome shotgun (WGS) entry which is preliminary data.</text>
</comment>
<sequence length="255" mass="26830">MSFDRWSALRPSRLALVASACLAVASPALAQTKPAPAKPAAPAQPAAPQGQQQAPQGPTVVQVKPEPSQSDWVKVCGKDPQAGKEICYTTRDFVSDQGQPVLAVAVYDVKGDPNKIVRFLMPLGLLLQPGIRYSADTGAAQAGKYAICFPNGCFAEGPVKEDVVNSFKKATNLNISVQNQFTREVTFQVPMAGFGKAYDGPPIDPAVLEQQQKQLQEQMQKQAEEMRKKLEGQGGAAAPGAAPAPGAAAPAAPKP</sequence>
<feature type="signal peptide" evidence="2">
    <location>
        <begin position="1"/>
        <end position="30"/>
    </location>
</feature>
<keyword evidence="4" id="KW-1185">Reference proteome</keyword>
<dbReference type="InterPro" id="IPR010642">
    <property type="entry name" value="Invasion_prot_B"/>
</dbReference>
<feature type="region of interest" description="Disordered" evidence="1">
    <location>
        <begin position="211"/>
        <end position="255"/>
    </location>
</feature>
<dbReference type="Proteomes" id="UP000239772">
    <property type="component" value="Unassembled WGS sequence"/>
</dbReference>
<dbReference type="InterPro" id="IPR038696">
    <property type="entry name" value="IalB_sf"/>
</dbReference>
<evidence type="ECO:0000256" key="2">
    <source>
        <dbReference type="SAM" id="SignalP"/>
    </source>
</evidence>
<dbReference type="RefSeq" id="WP_106335248.1">
    <property type="nucleotide sequence ID" value="NZ_PVZS01000003.1"/>
</dbReference>
<gene>
    <name evidence="3" type="ORF">SLNSH_03340</name>
</gene>
<dbReference type="Pfam" id="PF06776">
    <property type="entry name" value="IalB"/>
    <property type="match status" value="1"/>
</dbReference>
<feature type="compositionally biased region" description="Low complexity" evidence="1">
    <location>
        <begin position="211"/>
        <end position="221"/>
    </location>
</feature>
<keyword evidence="2" id="KW-0732">Signal</keyword>
<dbReference type="AlphaFoldDB" id="A0A2T1HXA8"/>
<feature type="compositionally biased region" description="Low complexity" evidence="1">
    <location>
        <begin position="33"/>
        <end position="62"/>
    </location>
</feature>
<dbReference type="EMBL" id="PVZS01000003">
    <property type="protein sequence ID" value="PSC06333.1"/>
    <property type="molecule type" value="Genomic_DNA"/>
</dbReference>
<accession>A0A2T1HXA8</accession>
<feature type="chain" id="PRO_5015742557" evidence="2">
    <location>
        <begin position="31"/>
        <end position="255"/>
    </location>
</feature>
<proteinExistence type="predicted"/>
<reference evidence="4" key="1">
    <citation type="submission" date="2018-03" db="EMBL/GenBank/DDBJ databases">
        <authorList>
            <person name="Sun L."/>
            <person name="Liu H."/>
            <person name="Chen W."/>
            <person name="Huang K."/>
            <person name="Liu W."/>
            <person name="Gao X."/>
        </authorList>
    </citation>
    <scope>NUCLEOTIDE SEQUENCE [LARGE SCALE GENOMIC DNA]</scope>
    <source>
        <strain evidence="4">SH9</strain>
    </source>
</reference>